<evidence type="ECO:0000313" key="3">
    <source>
        <dbReference type="Proteomes" id="UP001347796"/>
    </source>
</evidence>
<dbReference type="EMBL" id="JAZGQO010000014">
    <property type="protein sequence ID" value="KAK6170461.1"/>
    <property type="molecule type" value="Genomic_DNA"/>
</dbReference>
<dbReference type="InterPro" id="IPR027417">
    <property type="entry name" value="P-loop_NTPase"/>
</dbReference>
<dbReference type="PANTHER" id="PTHR24030:SF0">
    <property type="entry name" value="PROTEIN CMSS1"/>
    <property type="match status" value="1"/>
</dbReference>
<feature type="region of interest" description="Disordered" evidence="1">
    <location>
        <begin position="1"/>
        <end position="77"/>
    </location>
</feature>
<sequence length="274" mass="31032">MADDLEDGLYIQETIVAESGESDDPDGEQNSKEINEEKPVKSSSKRPREAEVVNEDDAPIKKKKKRKRKRITEELAKKKPVNAKKGELIEFIHNNFDGKLSSIEWDDMKLDAESDLFPANEKEKKASDYLQELFPKWTKLLQITSKPGSPLIIVLTASAIRAVDLNRELNEFKTKKCKTAKLFGKHLKASEQQQYLSKHICHIAVGTPLRVLNLVKSGSLKLNKLEGIVLDWNKRDVKSKRMIDIPEVKQALLDLFKGGLVSTVHKSNCKFALL</sequence>
<feature type="compositionally biased region" description="Basic residues" evidence="1">
    <location>
        <begin position="61"/>
        <end position="70"/>
    </location>
</feature>
<protein>
    <recommendedName>
        <fullName evidence="4">Protein CMSS1</fullName>
    </recommendedName>
</protein>
<gene>
    <name evidence="2" type="ORF">SNE40_018848</name>
</gene>
<dbReference type="Proteomes" id="UP001347796">
    <property type="component" value="Unassembled WGS sequence"/>
</dbReference>
<dbReference type="GO" id="GO:0005634">
    <property type="term" value="C:nucleus"/>
    <property type="evidence" value="ECO:0007669"/>
    <property type="project" value="TreeGrafter"/>
</dbReference>
<dbReference type="Gene3D" id="3.40.50.300">
    <property type="entry name" value="P-loop containing nucleotide triphosphate hydrolases"/>
    <property type="match status" value="1"/>
</dbReference>
<accession>A0AAN8J5M7</accession>
<comment type="caution">
    <text evidence="2">The sequence shown here is derived from an EMBL/GenBank/DDBJ whole genome shotgun (WGS) entry which is preliminary data.</text>
</comment>
<organism evidence="2 3">
    <name type="scientific">Patella caerulea</name>
    <name type="common">Rayed Mediterranean limpet</name>
    <dbReference type="NCBI Taxonomy" id="87958"/>
    <lineage>
        <taxon>Eukaryota</taxon>
        <taxon>Metazoa</taxon>
        <taxon>Spiralia</taxon>
        <taxon>Lophotrochozoa</taxon>
        <taxon>Mollusca</taxon>
        <taxon>Gastropoda</taxon>
        <taxon>Patellogastropoda</taxon>
        <taxon>Patelloidea</taxon>
        <taxon>Patellidae</taxon>
        <taxon>Patella</taxon>
    </lineage>
</organism>
<evidence type="ECO:0008006" key="4">
    <source>
        <dbReference type="Google" id="ProtNLM"/>
    </source>
</evidence>
<feature type="compositionally biased region" description="Basic and acidic residues" evidence="1">
    <location>
        <begin position="29"/>
        <end position="51"/>
    </location>
</feature>
<proteinExistence type="predicted"/>
<evidence type="ECO:0000256" key="1">
    <source>
        <dbReference type="SAM" id="MobiDB-lite"/>
    </source>
</evidence>
<dbReference type="Pfam" id="PF14617">
    <property type="entry name" value="CMS1"/>
    <property type="match status" value="1"/>
</dbReference>
<reference evidence="2 3" key="1">
    <citation type="submission" date="2024-01" db="EMBL/GenBank/DDBJ databases">
        <title>The genome of the rayed Mediterranean limpet Patella caerulea (Linnaeus, 1758).</title>
        <authorList>
            <person name="Anh-Thu Weber A."/>
            <person name="Halstead-Nussloch G."/>
        </authorList>
    </citation>
    <scope>NUCLEOTIDE SEQUENCE [LARGE SCALE GENOMIC DNA]</scope>
    <source>
        <strain evidence="2">AATW-2023a</strain>
        <tissue evidence="2">Whole specimen</tissue>
    </source>
</reference>
<dbReference type="GO" id="GO:0030686">
    <property type="term" value="C:90S preribosome"/>
    <property type="evidence" value="ECO:0007669"/>
    <property type="project" value="TreeGrafter"/>
</dbReference>
<keyword evidence="3" id="KW-1185">Reference proteome</keyword>
<dbReference type="AlphaFoldDB" id="A0AAN8J5M7"/>
<evidence type="ECO:0000313" key="2">
    <source>
        <dbReference type="EMBL" id="KAK6170461.1"/>
    </source>
</evidence>
<name>A0AAN8J5M7_PATCE</name>
<dbReference type="PANTHER" id="PTHR24030">
    <property type="entry name" value="PROTEIN CMSS1"/>
    <property type="match status" value="1"/>
</dbReference>
<dbReference type="InterPro" id="IPR032704">
    <property type="entry name" value="Cms1"/>
</dbReference>
<dbReference type="SUPFAM" id="SSF52540">
    <property type="entry name" value="P-loop containing nucleoside triphosphate hydrolases"/>
    <property type="match status" value="1"/>
</dbReference>